<dbReference type="InParanoid" id="B8MBC9"/>
<dbReference type="PANTHER" id="PTHR43702:SF13">
    <property type="entry name" value="MONOSACCHARIDE TRANSPORTER, PUTATIVE (AFU_ORTHOLOGUE AFUA_4G06630)-RELATED"/>
    <property type="match status" value="1"/>
</dbReference>
<feature type="transmembrane region" description="Helical" evidence="3">
    <location>
        <begin position="359"/>
        <end position="380"/>
    </location>
</feature>
<keyword evidence="5" id="KW-1185">Reference proteome</keyword>
<proteinExistence type="predicted"/>
<keyword evidence="3" id="KW-0812">Transmembrane</keyword>
<dbReference type="RefSeq" id="XP_002482910.1">
    <property type="nucleotide sequence ID" value="XM_002482865.1"/>
</dbReference>
<evidence type="ECO:0008006" key="6">
    <source>
        <dbReference type="Google" id="ProtNLM"/>
    </source>
</evidence>
<dbReference type="SUPFAM" id="SSF103473">
    <property type="entry name" value="MFS general substrate transporter"/>
    <property type="match status" value="1"/>
</dbReference>
<accession>B8MBC9</accession>
<feature type="transmembrane region" description="Helical" evidence="3">
    <location>
        <begin position="12"/>
        <end position="33"/>
    </location>
</feature>
<gene>
    <name evidence="4" type="ORF">TSTA_126260</name>
</gene>
<keyword evidence="3" id="KW-0472">Membrane</keyword>
<reference evidence="5" key="1">
    <citation type="journal article" date="2015" name="Genome Announc.">
        <title>Genome sequence of the AIDS-associated pathogen Penicillium marneffei (ATCC18224) and its near taxonomic relative Talaromyces stipitatus (ATCC10500).</title>
        <authorList>
            <person name="Nierman W.C."/>
            <person name="Fedorova-Abrams N.D."/>
            <person name="Andrianopoulos A."/>
        </authorList>
    </citation>
    <scope>NUCLEOTIDE SEQUENCE [LARGE SCALE GENOMIC DNA]</scope>
    <source>
        <strain evidence="5">ATCC 10500 / CBS 375.48 / QM 6759 / NRRL 1006</strain>
    </source>
</reference>
<feature type="transmembrane region" description="Helical" evidence="3">
    <location>
        <begin position="53"/>
        <end position="71"/>
    </location>
</feature>
<feature type="transmembrane region" description="Helical" evidence="3">
    <location>
        <begin position="299"/>
        <end position="318"/>
    </location>
</feature>
<dbReference type="eggNOG" id="ENOG502QT45">
    <property type="taxonomic scope" value="Eukaryota"/>
</dbReference>
<organism evidence="4 5">
    <name type="scientific">Talaromyces stipitatus (strain ATCC 10500 / CBS 375.48 / QM 6759 / NRRL 1006)</name>
    <name type="common">Penicillium stipitatum</name>
    <dbReference type="NCBI Taxonomy" id="441959"/>
    <lineage>
        <taxon>Eukaryota</taxon>
        <taxon>Fungi</taxon>
        <taxon>Dikarya</taxon>
        <taxon>Ascomycota</taxon>
        <taxon>Pezizomycotina</taxon>
        <taxon>Eurotiomycetes</taxon>
        <taxon>Eurotiomycetidae</taxon>
        <taxon>Eurotiales</taxon>
        <taxon>Trichocomaceae</taxon>
        <taxon>Talaromyces</taxon>
        <taxon>Talaromyces sect. Talaromyces</taxon>
    </lineage>
</organism>
<keyword evidence="3" id="KW-1133">Transmembrane helix</keyword>
<dbReference type="PANTHER" id="PTHR43702">
    <property type="entry name" value="L-FUCOSE-PROTON SYMPORTER"/>
    <property type="match status" value="1"/>
</dbReference>
<dbReference type="Gene3D" id="1.20.1250.20">
    <property type="entry name" value="MFS general substrate transporter like domains"/>
    <property type="match status" value="2"/>
</dbReference>
<name>B8MBC9_TALSN</name>
<dbReference type="OrthoDB" id="546893at2759"/>
<dbReference type="InterPro" id="IPR036259">
    <property type="entry name" value="MFS_trans_sf"/>
</dbReference>
<evidence type="ECO:0000313" key="5">
    <source>
        <dbReference type="Proteomes" id="UP000001745"/>
    </source>
</evidence>
<feature type="transmembrane region" description="Helical" evidence="3">
    <location>
        <begin position="107"/>
        <end position="131"/>
    </location>
</feature>
<dbReference type="STRING" id="441959.B8MBC9"/>
<feature type="transmembrane region" description="Helical" evidence="3">
    <location>
        <begin position="222"/>
        <end position="241"/>
    </location>
</feature>
<comment type="subcellular location">
    <subcellularLocation>
        <location evidence="1">Cell inner membrane</location>
        <topology evidence="1">Multi-pass membrane protein</topology>
    </subcellularLocation>
</comment>
<dbReference type="GO" id="GO:0005886">
    <property type="term" value="C:plasma membrane"/>
    <property type="evidence" value="ECO:0007669"/>
    <property type="project" value="UniProtKB-SubCell"/>
</dbReference>
<evidence type="ECO:0000313" key="4">
    <source>
        <dbReference type="EMBL" id="EED18918.1"/>
    </source>
</evidence>
<feature type="transmembrane region" description="Helical" evidence="3">
    <location>
        <begin position="178"/>
        <end position="197"/>
    </location>
</feature>
<dbReference type="GeneID" id="8098138"/>
<evidence type="ECO:0000256" key="3">
    <source>
        <dbReference type="SAM" id="Phobius"/>
    </source>
</evidence>
<dbReference type="AlphaFoldDB" id="B8MBC9"/>
<feature type="transmembrane region" description="Helical" evidence="3">
    <location>
        <begin position="76"/>
        <end position="95"/>
    </location>
</feature>
<feature type="transmembrane region" description="Helical" evidence="3">
    <location>
        <begin position="330"/>
        <end position="353"/>
    </location>
</feature>
<evidence type="ECO:0000256" key="2">
    <source>
        <dbReference type="ARBA" id="ARBA00022475"/>
    </source>
</evidence>
<sequence length="399" mass="43912">MPKLTQKESLPHNVLIATLLFLWGFSYGLIGILNIKFGMLLELSPWATRGLHAAYHGGYLLGGIFLGRLFLNKLGFADALIAGLYIYACGALLFWPSAVLGSLPTFIVSNMVVAFGLVVLETTANLFVAICGPLEYSEIRLCLAQSFQGMGNVSATELARRFLFKNAKDTTDVVNAQWTYLIIAFISVLLSVLFYYLPLPEAPNDDLRQLAAQRPENRAKVWNMRTCYFTMAMGIGSQFFYQAGQEAHFVNFTDYVKFTRPSANNVAIIEASMDAIVLYIGLIVVGALCMHTTGLAADAMTMIVFFFENCIFPTIFAMSMRGTAQHAKTAASLMAAAICGGTIGPFAQLAAAMSHGEPWFYSVATAFWSVGALFVIYLNFVPQAKRQVDPIRDDYIKEK</sequence>
<dbReference type="Proteomes" id="UP000001745">
    <property type="component" value="Unassembled WGS sequence"/>
</dbReference>
<protein>
    <recommendedName>
        <fullName evidence="6">MFS transporter</fullName>
    </recommendedName>
</protein>
<dbReference type="InterPro" id="IPR050375">
    <property type="entry name" value="MFS_TsgA-like"/>
</dbReference>
<dbReference type="EMBL" id="EQ962655">
    <property type="protein sequence ID" value="EED18918.1"/>
    <property type="molecule type" value="Genomic_DNA"/>
</dbReference>
<keyword evidence="2" id="KW-1003">Cell membrane</keyword>
<evidence type="ECO:0000256" key="1">
    <source>
        <dbReference type="ARBA" id="ARBA00004429"/>
    </source>
</evidence>
<dbReference type="PhylomeDB" id="B8MBC9"/>
<dbReference type="HOGENOM" id="CLU_028452_3_1_1"/>
<dbReference type="VEuPathDB" id="FungiDB:TSTA_126260"/>